<dbReference type="GO" id="GO:0003676">
    <property type="term" value="F:nucleic acid binding"/>
    <property type="evidence" value="ECO:0007669"/>
    <property type="project" value="InterPro"/>
</dbReference>
<keyword evidence="1" id="KW-0812">Transmembrane</keyword>
<name>A0A1A8KV51_NOTKU</name>
<evidence type="ECO:0000256" key="1">
    <source>
        <dbReference type="SAM" id="Phobius"/>
    </source>
</evidence>
<sequence length="148" mass="16231">MSQNLLHNKGEGCKKISKASHISRNTAAKVIQKCKKEMGRGETKMTVFGTNGFKTVWRRKGEDFKEKCMVPIVKHGGGCVLMWACISAAGVVAAGIMNSTMYCSILKEKMLPSLCALGRRALFQHDNDPEHTSKAAVAYLKNRVKVTG</sequence>
<dbReference type="InterPro" id="IPR036397">
    <property type="entry name" value="RNaseH_sf"/>
</dbReference>
<reference evidence="2" key="1">
    <citation type="submission" date="2016-05" db="EMBL/GenBank/DDBJ databases">
        <authorList>
            <person name="Lavstsen T."/>
            <person name="Jespersen J.S."/>
        </authorList>
    </citation>
    <scope>NUCLEOTIDE SEQUENCE</scope>
    <source>
        <tissue evidence="2">Brain</tissue>
    </source>
</reference>
<reference evidence="2" key="2">
    <citation type="submission" date="2016-06" db="EMBL/GenBank/DDBJ databases">
        <title>The genome of a short-lived fish provides insights into sex chromosome evolution and the genetic control of aging.</title>
        <authorList>
            <person name="Reichwald K."/>
            <person name="Felder M."/>
            <person name="Petzold A."/>
            <person name="Koch P."/>
            <person name="Groth M."/>
            <person name="Platzer M."/>
        </authorList>
    </citation>
    <scope>NUCLEOTIDE SEQUENCE</scope>
    <source>
        <tissue evidence="2">Brain</tissue>
    </source>
</reference>
<organism evidence="2">
    <name type="scientific">Nothobranchius kuhntae</name>
    <name type="common">Beira killifish</name>
    <dbReference type="NCBI Taxonomy" id="321403"/>
    <lineage>
        <taxon>Eukaryota</taxon>
        <taxon>Metazoa</taxon>
        <taxon>Chordata</taxon>
        <taxon>Craniata</taxon>
        <taxon>Vertebrata</taxon>
        <taxon>Euteleostomi</taxon>
        <taxon>Actinopterygii</taxon>
        <taxon>Neopterygii</taxon>
        <taxon>Teleostei</taxon>
        <taxon>Neoteleostei</taxon>
        <taxon>Acanthomorphata</taxon>
        <taxon>Ovalentaria</taxon>
        <taxon>Atherinomorphae</taxon>
        <taxon>Cyprinodontiformes</taxon>
        <taxon>Nothobranchiidae</taxon>
        <taxon>Nothobranchius</taxon>
    </lineage>
</organism>
<dbReference type="Gene3D" id="3.30.420.10">
    <property type="entry name" value="Ribonuclease H-like superfamily/Ribonuclease H"/>
    <property type="match status" value="1"/>
</dbReference>
<keyword evidence="1" id="KW-0472">Membrane</keyword>
<feature type="transmembrane region" description="Helical" evidence="1">
    <location>
        <begin position="80"/>
        <end position="103"/>
    </location>
</feature>
<proteinExistence type="predicted"/>
<dbReference type="EMBL" id="HAEE01016033">
    <property type="protein sequence ID" value="SBR36083.1"/>
    <property type="molecule type" value="Transcribed_RNA"/>
</dbReference>
<accession>A0A1A8KV51</accession>
<evidence type="ECO:0008006" key="3">
    <source>
        <dbReference type="Google" id="ProtNLM"/>
    </source>
</evidence>
<dbReference type="AlphaFoldDB" id="A0A1A8KV51"/>
<gene>
    <name evidence="2" type="primary">Nfu_g_1_025027</name>
</gene>
<protein>
    <recommendedName>
        <fullName evidence="3">Tc1-like transposase DDE domain-containing protein</fullName>
    </recommendedName>
</protein>
<keyword evidence="1" id="KW-1133">Transmembrane helix</keyword>
<evidence type="ECO:0000313" key="2">
    <source>
        <dbReference type="EMBL" id="SBR36083.1"/>
    </source>
</evidence>